<name>A0A2S9I499_9GAMM</name>
<reference evidence="1 2" key="1">
    <citation type="submission" date="2017-10" db="EMBL/GenBank/DDBJ databases">
        <title>Draft genome of two endophytic bacteria isolated from 'guarana' Paullinia cupana (Mart.) Ducke.</title>
        <authorList>
            <person name="Siqueira K.A."/>
            <person name="Liotti R.G."/>
            <person name="Mendes T.A."/>
            <person name="Soares M.A."/>
        </authorList>
    </citation>
    <scope>NUCLEOTIDE SEQUENCE [LARGE SCALE GENOMIC DNA]</scope>
    <source>
        <strain evidence="1 2">342</strain>
    </source>
</reference>
<keyword evidence="2" id="KW-1185">Reference proteome</keyword>
<evidence type="ECO:0000313" key="1">
    <source>
        <dbReference type="EMBL" id="PRD12534.1"/>
    </source>
</evidence>
<protein>
    <submittedName>
        <fullName evidence="1">Uncharacterized protein</fullName>
    </submittedName>
</protein>
<organism evidence="1 2">
    <name type="scientific">Pantoea coffeiphila</name>
    <dbReference type="NCBI Taxonomy" id="1465635"/>
    <lineage>
        <taxon>Bacteria</taxon>
        <taxon>Pseudomonadati</taxon>
        <taxon>Pseudomonadota</taxon>
        <taxon>Gammaproteobacteria</taxon>
        <taxon>Enterobacterales</taxon>
        <taxon>Erwiniaceae</taxon>
        <taxon>Pantoea</taxon>
    </lineage>
</organism>
<dbReference type="AlphaFoldDB" id="A0A2S9I499"/>
<gene>
    <name evidence="1" type="ORF">CQW29_25900</name>
</gene>
<proteinExistence type="predicted"/>
<dbReference type="EMBL" id="PDET01000030">
    <property type="protein sequence ID" value="PRD12534.1"/>
    <property type="molecule type" value="Genomic_DNA"/>
</dbReference>
<evidence type="ECO:0000313" key="2">
    <source>
        <dbReference type="Proteomes" id="UP000239181"/>
    </source>
</evidence>
<sequence>MSRHSTQAIETNALNVDEARNFIKSGGERVRLAWDISSDEFFRIASASGREGMRMVKKGRDFFLERMPG</sequence>
<dbReference type="RefSeq" id="WP_205064639.1">
    <property type="nucleotide sequence ID" value="NZ_JAFBFW010000001.1"/>
</dbReference>
<accession>A0A2S9I499</accession>
<dbReference type="Proteomes" id="UP000239181">
    <property type="component" value="Unassembled WGS sequence"/>
</dbReference>
<comment type="caution">
    <text evidence="1">The sequence shown here is derived from an EMBL/GenBank/DDBJ whole genome shotgun (WGS) entry which is preliminary data.</text>
</comment>